<evidence type="ECO:0000256" key="1">
    <source>
        <dbReference type="ARBA" id="ARBA00022490"/>
    </source>
</evidence>
<dbReference type="HOGENOM" id="CLU_004652_1_1_6"/>
<evidence type="ECO:0000256" key="5">
    <source>
        <dbReference type="ARBA" id="ARBA00022741"/>
    </source>
</evidence>
<dbReference type="Pfam" id="PF13718">
    <property type="entry name" value="GNAT_acetyltr_2"/>
    <property type="match status" value="2"/>
</dbReference>
<evidence type="ECO:0000256" key="9">
    <source>
        <dbReference type="HAMAP-Rule" id="MF_01886"/>
    </source>
</evidence>
<evidence type="ECO:0000256" key="7">
    <source>
        <dbReference type="ARBA" id="ARBA00022884"/>
    </source>
</evidence>
<dbReference type="GO" id="GO:0005737">
    <property type="term" value="C:cytoplasm"/>
    <property type="evidence" value="ECO:0007669"/>
    <property type="project" value="UniProtKB-SubCell"/>
</dbReference>
<dbReference type="SUPFAM" id="SSF52540">
    <property type="entry name" value="P-loop containing nucleoside triphosphate hydrolases"/>
    <property type="match status" value="1"/>
</dbReference>
<dbReference type="Pfam" id="PF08351">
    <property type="entry name" value="TmcA_N"/>
    <property type="match status" value="1"/>
</dbReference>
<dbReference type="FunFam" id="3.40.50.11040:FF:000003">
    <property type="entry name" value="tRNA(Met) cytidine acetyltransferase TmcA"/>
    <property type="match status" value="1"/>
</dbReference>
<keyword evidence="4 9" id="KW-0819">tRNA processing</keyword>
<feature type="domain" description="N-acetyltransferase" evidence="12">
    <location>
        <begin position="389"/>
        <end position="490"/>
    </location>
</feature>
<dbReference type="PANTHER" id="PTHR10925:SF5">
    <property type="entry name" value="RNA CYTIDINE ACETYLTRANSFERASE"/>
    <property type="match status" value="1"/>
</dbReference>
<dbReference type="EMBL" id="GL379590">
    <property type="protein sequence ID" value="EFL92199.1"/>
    <property type="molecule type" value="Genomic_DNA"/>
</dbReference>
<feature type="domain" description="N-acetyltransferase" evidence="12">
    <location>
        <begin position="498"/>
        <end position="551"/>
    </location>
</feature>
<dbReference type="HAMAP" id="MF_01886">
    <property type="entry name" value="tRNA_acetyltr_TmcA"/>
    <property type="match status" value="1"/>
</dbReference>
<dbReference type="Gene3D" id="1.20.120.890">
    <property type="entry name" value="tRNA(Met) cytidine acetyltransferase, tail domain"/>
    <property type="match status" value="1"/>
</dbReference>
<evidence type="ECO:0000256" key="6">
    <source>
        <dbReference type="ARBA" id="ARBA00022840"/>
    </source>
</evidence>
<feature type="binding site" evidence="9">
    <location>
        <position position="188"/>
    </location>
    <ligand>
        <name>ATP</name>
        <dbReference type="ChEBI" id="CHEBI:30616"/>
    </ligand>
</feature>
<proteinExistence type="inferred from homology"/>
<dbReference type="FunFam" id="3.40.50.300:FF:001011">
    <property type="entry name" value="tRNA(Met) cytidine acetyltransferase TmcA"/>
    <property type="match status" value="1"/>
</dbReference>
<name>E0WS65_9ENTR</name>
<dbReference type="RefSeq" id="WP_006704604.1">
    <property type="nucleotide sequence ID" value="NZ_CAWLGB010000002.1"/>
</dbReference>
<comment type="similarity">
    <text evidence="9">Belongs to the TmcA family.</text>
</comment>
<feature type="binding site" evidence="9">
    <location>
        <begin position="479"/>
        <end position="481"/>
    </location>
    <ligand>
        <name>acetyl-CoA</name>
        <dbReference type="ChEBI" id="CHEBI:57288"/>
    </ligand>
</feature>
<dbReference type="Gene3D" id="3.40.50.300">
    <property type="entry name" value="P-loop containing nucleotide triphosphate hydrolases"/>
    <property type="match status" value="1"/>
</dbReference>
<dbReference type="GO" id="GO:0000049">
    <property type="term" value="F:tRNA binding"/>
    <property type="evidence" value="ECO:0007669"/>
    <property type="project" value="UniProtKB-UniRule"/>
</dbReference>
<protein>
    <recommendedName>
        <fullName evidence="9">tRNA(Met) cytidine acetyltransferase TmcA</fullName>
        <ecNumber evidence="9">2.3.1.193</ecNumber>
    </recommendedName>
</protein>
<keyword evidence="5 9" id="KW-0547">Nucleotide-binding</keyword>
<dbReference type="AlphaFoldDB" id="E0WS65"/>
<evidence type="ECO:0000256" key="8">
    <source>
        <dbReference type="ARBA" id="ARBA00023315"/>
    </source>
</evidence>
<evidence type="ECO:0000256" key="2">
    <source>
        <dbReference type="ARBA" id="ARBA00022555"/>
    </source>
</evidence>
<evidence type="ECO:0000259" key="13">
    <source>
        <dbReference type="Pfam" id="PF17176"/>
    </source>
</evidence>
<dbReference type="InterPro" id="IPR038321">
    <property type="entry name" value="TmcA_C_sf"/>
</dbReference>
<dbReference type="GO" id="GO:0005524">
    <property type="term" value="F:ATP binding"/>
    <property type="evidence" value="ECO:0007669"/>
    <property type="project" value="UniProtKB-UniRule"/>
</dbReference>
<evidence type="ECO:0000259" key="12">
    <source>
        <dbReference type="Pfam" id="PF13718"/>
    </source>
</evidence>
<feature type="binding site" evidence="9">
    <location>
        <position position="517"/>
    </location>
    <ligand>
        <name>acetyl-CoA</name>
        <dbReference type="ChEBI" id="CHEBI:57288"/>
    </ligand>
</feature>
<comment type="function">
    <text evidence="9">Catalyzes the formation of N(4)-acetylcytidine (ac(4)C) at the wobble position of tRNA(Met), by using acetyl-CoA as an acetyl donor and ATP (or GTP).</text>
</comment>
<accession>E0WS65</accession>
<dbReference type="Pfam" id="PF17176">
    <property type="entry name" value="tRNA_bind_3"/>
    <property type="match status" value="1"/>
</dbReference>
<feature type="domain" description="TcmA/NAT10 helicase" evidence="10">
    <location>
        <begin position="204"/>
        <end position="350"/>
    </location>
</feature>
<keyword evidence="7 9" id="KW-0694">RNA-binding</keyword>
<dbReference type="GO" id="GO:0002101">
    <property type="term" value="P:tRNA wobble cytosine modification"/>
    <property type="evidence" value="ECO:0007669"/>
    <property type="project" value="UniProtKB-UniRule"/>
</dbReference>
<dbReference type="GO" id="GO:1990883">
    <property type="term" value="F:18S rRNA cytidine N-acetyltransferase activity"/>
    <property type="evidence" value="ECO:0007669"/>
    <property type="project" value="TreeGrafter"/>
</dbReference>
<dbReference type="PANTHER" id="PTHR10925">
    <property type="entry name" value="N-ACETYLTRANSFERASE 10"/>
    <property type="match status" value="1"/>
</dbReference>
<dbReference type="InterPro" id="IPR016181">
    <property type="entry name" value="Acyl_CoA_acyltransferase"/>
</dbReference>
<keyword evidence="15" id="KW-1185">Reference proteome</keyword>
<dbReference type="Gene3D" id="3.40.50.11040">
    <property type="match status" value="1"/>
</dbReference>
<dbReference type="eggNOG" id="COG1444">
    <property type="taxonomic scope" value="Bacteria"/>
</dbReference>
<comment type="caution">
    <text evidence="9">Lacks conserved residue(s) required for the propagation of feature annotation.</text>
</comment>
<dbReference type="STRING" id="663321.REG_0794"/>
<gene>
    <name evidence="9" type="primary">tmcA</name>
    <name evidence="14" type="ORF">REG_0794</name>
</gene>
<dbReference type="InterPro" id="IPR027417">
    <property type="entry name" value="P-loop_NTPase"/>
</dbReference>
<keyword evidence="6 9" id="KW-0067">ATP-binding</keyword>
<sequence>MEKIGEKSPLSASLCLHQRQMIRQGIRRILVISGDSRWCQQQALILAQLLPGDWPWIGEAGSAQTKIIPTYAAKTLLGQEKMHAIFDATTAFDVEALAVLAGTLRAGSWLLLLVPKWSHWPMLIDQDSRRWCGQEQAIATPHFIYHFQRQLLADNEVAFWHQGHCPILPLTESRPPRRGIDGMPTSKQQAILDRLMRAESGVWVLMAARGRGKSTLASMLVTQWPGTCWVTARSKSATQILYQQVTKKAVFWAPDALLVFCRQHDVKQVDWLLIDEAAALPVPLLSALLAYFPRILLITTVQGYEGTGQGFLLKFCARLKHCQYLTLTDPIRWAANDPLERVLDQALLLNNPSKSKTGDEKREQGSLKIIRIAQNEAWQKSHLLPDFYGLLSNAHYRTTPLDLRRLMDAPGMHFAAMLADETLVAAIWLVDEGGLADTLARDIWAGRRRPRGNLVAQSLSAHSGQWLAPILRSRRISRIAVMDKWRRRGIALRMVLAEKQTAQRLDFLSVSFGYTDELSAFWHACGFKLVRIGSHKEASSGCYTAMAILPLNTAAKTLCQSLQQQWVRDRIWLPQWQCYPLPINKIEDRSLNDEDWRELTGFAYAFRPLEASRAALQRLLINSLLPLPALRQYLQQQLPIAEIIIHCHLNGRKALTSCWRQEVQQALLNLDKSRHDIWQKWVME</sequence>
<dbReference type="EC" id="2.3.1.193" evidence="9"/>
<feature type="domain" description="tRNA(Met) cytidine acetyltransferase TmcA tRNA-binding" evidence="13">
    <location>
        <begin position="556"/>
        <end position="672"/>
    </location>
</feature>
<evidence type="ECO:0000313" key="15">
    <source>
        <dbReference type="Proteomes" id="UP000005726"/>
    </source>
</evidence>
<feature type="domain" description="TmcA/NAT10 N-terminal" evidence="11">
    <location>
        <begin position="17"/>
        <end position="162"/>
    </location>
</feature>
<dbReference type="GO" id="GO:0051392">
    <property type="term" value="F:tRNA cytidine N4-acetyltransferase activity"/>
    <property type="evidence" value="ECO:0007669"/>
    <property type="project" value="UniProtKB-UniRule"/>
</dbReference>
<evidence type="ECO:0000256" key="3">
    <source>
        <dbReference type="ARBA" id="ARBA00022679"/>
    </source>
</evidence>
<keyword evidence="2 9" id="KW-0820">tRNA-binding</keyword>
<dbReference type="InterPro" id="IPR007807">
    <property type="entry name" value="TcmA/NAT10_helicase"/>
</dbReference>
<evidence type="ECO:0000259" key="10">
    <source>
        <dbReference type="Pfam" id="PF05127"/>
    </source>
</evidence>
<dbReference type="InterPro" id="IPR032672">
    <property type="entry name" value="TmcA/NAT10/Kre33"/>
</dbReference>
<comment type="subcellular location">
    <subcellularLocation>
        <location evidence="9">Cytoplasm</location>
    </subcellularLocation>
</comment>
<keyword evidence="3 9" id="KW-0808">Transferase</keyword>
<dbReference type="InterPro" id="IPR024914">
    <property type="entry name" value="tRNA_acetyltr_TmcA"/>
</dbReference>
<dbReference type="InterPro" id="IPR013562">
    <property type="entry name" value="TmcA/NAT10_N"/>
</dbReference>
<evidence type="ECO:0000259" key="11">
    <source>
        <dbReference type="Pfam" id="PF08351"/>
    </source>
</evidence>
<keyword evidence="8 9" id="KW-0012">Acyltransferase</keyword>
<comment type="catalytic activity">
    <reaction evidence="9">
        <text>cytidine(34) in elongator tRNA(Met) + acetyl-CoA + ATP + H2O = N(4)-acetylcytidine(34) in elongator tRNA(Met) + ADP + phosphate + CoA + H(+)</text>
        <dbReference type="Rhea" id="RHEA:43788"/>
        <dbReference type="Rhea" id="RHEA-COMP:10693"/>
        <dbReference type="Rhea" id="RHEA-COMP:10694"/>
        <dbReference type="ChEBI" id="CHEBI:15377"/>
        <dbReference type="ChEBI" id="CHEBI:15378"/>
        <dbReference type="ChEBI" id="CHEBI:30616"/>
        <dbReference type="ChEBI" id="CHEBI:43474"/>
        <dbReference type="ChEBI" id="CHEBI:57287"/>
        <dbReference type="ChEBI" id="CHEBI:57288"/>
        <dbReference type="ChEBI" id="CHEBI:74900"/>
        <dbReference type="ChEBI" id="CHEBI:82748"/>
        <dbReference type="ChEBI" id="CHEBI:456216"/>
        <dbReference type="EC" id="2.3.1.193"/>
    </reaction>
</comment>
<dbReference type="SUPFAM" id="SSF55729">
    <property type="entry name" value="Acyl-CoA N-acyltransferases (Nat)"/>
    <property type="match status" value="1"/>
</dbReference>
<evidence type="ECO:0000313" key="14">
    <source>
        <dbReference type="EMBL" id="EFL92199.1"/>
    </source>
</evidence>
<dbReference type="GO" id="GO:1904812">
    <property type="term" value="P:rRNA acetylation involved in maturation of SSU-rRNA"/>
    <property type="evidence" value="ECO:0007669"/>
    <property type="project" value="TreeGrafter"/>
</dbReference>
<dbReference type="InterPro" id="IPR033442">
    <property type="entry name" value="TmcA_tRNA_bind"/>
</dbReference>
<evidence type="ECO:0000256" key="4">
    <source>
        <dbReference type="ARBA" id="ARBA00022694"/>
    </source>
</evidence>
<dbReference type="Proteomes" id="UP000005726">
    <property type="component" value="Unassembled WGS sequence"/>
</dbReference>
<dbReference type="InterPro" id="IPR000182">
    <property type="entry name" value="GNAT_dom"/>
</dbReference>
<feature type="binding site" evidence="9">
    <location>
        <position position="332"/>
    </location>
    <ligand>
        <name>ATP</name>
        <dbReference type="ChEBI" id="CHEBI:30616"/>
    </ligand>
</feature>
<organism evidence="14 15">
    <name type="scientific">Candidatus Regiella insecticola LSR1</name>
    <dbReference type="NCBI Taxonomy" id="663321"/>
    <lineage>
        <taxon>Bacteria</taxon>
        <taxon>Pseudomonadati</taxon>
        <taxon>Pseudomonadota</taxon>
        <taxon>Gammaproteobacteria</taxon>
        <taxon>Enterobacterales</taxon>
        <taxon>Enterobacteriaceae</taxon>
        <taxon>aphid secondary symbionts</taxon>
        <taxon>Candidatus Regiella</taxon>
    </lineage>
</organism>
<dbReference type="Pfam" id="PF05127">
    <property type="entry name" value="NAT10_TcmA_helicase"/>
    <property type="match status" value="1"/>
</dbReference>
<keyword evidence="1 9" id="KW-0963">Cytoplasm</keyword>
<dbReference type="Gene3D" id="3.40.630.30">
    <property type="match status" value="1"/>
</dbReference>
<dbReference type="GO" id="GO:0051391">
    <property type="term" value="P:tRNA acetylation"/>
    <property type="evidence" value="ECO:0007669"/>
    <property type="project" value="UniProtKB-UniRule"/>
</dbReference>
<reference evidence="14" key="1">
    <citation type="journal article" date="2009" name="Environ. Microbiol.">
        <title>Dynamics of genome evolution in facultative symbionts of aphids.</title>
        <authorList>
            <person name="Degnan P.H."/>
            <person name="Leonardo T.E."/>
            <person name="Cass B.N."/>
            <person name="Hurwitz B."/>
            <person name="Stern D."/>
            <person name="Gibbs R.A."/>
            <person name="Richards S."/>
            <person name="Moran N.A."/>
        </authorList>
    </citation>
    <scope>NUCLEOTIDE SEQUENCE [LARGE SCALE GENOMIC DNA]</scope>
    <source>
        <strain evidence="14">LSR1</strain>
    </source>
</reference>